<gene>
    <name evidence="1" type="ORF">FLJC2902T_13990</name>
</gene>
<proteinExistence type="predicted"/>
<sequence length="38" mass="4502">MNKNEKNLTIKNYYHAKRISHIKMGAHFKVFPENGKTI</sequence>
<dbReference type="STRING" id="1341181.FLJC2902T_13990"/>
<name>V6SRJ2_9FLAO</name>
<reference evidence="1 2" key="1">
    <citation type="submission" date="2013-08" db="EMBL/GenBank/DDBJ databases">
        <title>Flavobacterium limnosediminis JC2902 genome sequencing.</title>
        <authorList>
            <person name="Lee K."/>
            <person name="Yi H."/>
            <person name="Park S."/>
            <person name="Chun J."/>
        </authorList>
    </citation>
    <scope>NUCLEOTIDE SEQUENCE [LARGE SCALE GENOMIC DNA]</scope>
    <source>
        <strain evidence="1 2">JC2902</strain>
    </source>
</reference>
<evidence type="ECO:0000313" key="1">
    <source>
        <dbReference type="EMBL" id="ESU28802.1"/>
    </source>
</evidence>
<evidence type="ECO:0000313" key="2">
    <source>
        <dbReference type="Proteomes" id="UP000018004"/>
    </source>
</evidence>
<dbReference type="AlphaFoldDB" id="V6SRJ2"/>
<dbReference type="PATRIC" id="fig|1341181.4.peg.1377"/>
<dbReference type="EMBL" id="AVGG01000005">
    <property type="protein sequence ID" value="ESU28802.1"/>
    <property type="molecule type" value="Genomic_DNA"/>
</dbReference>
<accession>V6SRJ2</accession>
<organism evidence="1 2">
    <name type="scientific">Flavobacterium limnosediminis JC2902</name>
    <dbReference type="NCBI Taxonomy" id="1341181"/>
    <lineage>
        <taxon>Bacteria</taxon>
        <taxon>Pseudomonadati</taxon>
        <taxon>Bacteroidota</taxon>
        <taxon>Flavobacteriia</taxon>
        <taxon>Flavobacteriales</taxon>
        <taxon>Flavobacteriaceae</taxon>
        <taxon>Flavobacterium</taxon>
    </lineage>
</organism>
<dbReference type="Proteomes" id="UP000018004">
    <property type="component" value="Unassembled WGS sequence"/>
</dbReference>
<protein>
    <submittedName>
        <fullName evidence="1">Uncharacterized protein</fullName>
    </submittedName>
</protein>
<comment type="caution">
    <text evidence="1">The sequence shown here is derived from an EMBL/GenBank/DDBJ whole genome shotgun (WGS) entry which is preliminary data.</text>
</comment>
<keyword evidence="2" id="KW-1185">Reference proteome</keyword>